<dbReference type="InterPro" id="IPR025238">
    <property type="entry name" value="DUF4184"/>
</dbReference>
<dbReference type="Pfam" id="PF13803">
    <property type="entry name" value="DUF4184"/>
    <property type="match status" value="1"/>
</dbReference>
<evidence type="ECO:0008006" key="4">
    <source>
        <dbReference type="Google" id="ProtNLM"/>
    </source>
</evidence>
<dbReference type="AlphaFoldDB" id="A0A3D3R4P9"/>
<sequence>MPLTPFHFSPGLLTKVFGPRSFWLTSFMAANVLIDVEVLYYLSRDEPPLHRYLHTYIGGSLVGLLSGLLMWAVILIIVRLMPASSRWKARLEQTQNIRLLNQSLLAGLIGGVSHVFLDSLMHDDMHPFWPFVTGNSLTGLISVPALHIGLGLLGLFSLILWLLLREP</sequence>
<comment type="caution">
    <text evidence="2">The sequence shown here is derived from an EMBL/GenBank/DDBJ whole genome shotgun (WGS) entry which is preliminary data.</text>
</comment>
<feature type="transmembrane region" description="Helical" evidence="1">
    <location>
        <begin position="55"/>
        <end position="78"/>
    </location>
</feature>
<organism evidence="2 3">
    <name type="scientific">Gimesia maris</name>
    <dbReference type="NCBI Taxonomy" id="122"/>
    <lineage>
        <taxon>Bacteria</taxon>
        <taxon>Pseudomonadati</taxon>
        <taxon>Planctomycetota</taxon>
        <taxon>Planctomycetia</taxon>
        <taxon>Planctomycetales</taxon>
        <taxon>Planctomycetaceae</taxon>
        <taxon>Gimesia</taxon>
    </lineage>
</organism>
<reference evidence="2 3" key="1">
    <citation type="journal article" date="2018" name="Nat. Biotechnol.">
        <title>A standardized bacterial taxonomy based on genome phylogeny substantially revises the tree of life.</title>
        <authorList>
            <person name="Parks D.H."/>
            <person name="Chuvochina M."/>
            <person name="Waite D.W."/>
            <person name="Rinke C."/>
            <person name="Skarshewski A."/>
            <person name="Chaumeil P.A."/>
            <person name="Hugenholtz P."/>
        </authorList>
    </citation>
    <scope>NUCLEOTIDE SEQUENCE [LARGE SCALE GENOMIC DNA]</scope>
    <source>
        <strain evidence="2">UBA9375</strain>
    </source>
</reference>
<feature type="transmembrane region" description="Helical" evidence="1">
    <location>
        <begin position="137"/>
        <end position="164"/>
    </location>
</feature>
<keyword evidence="1" id="KW-1133">Transmembrane helix</keyword>
<proteinExistence type="predicted"/>
<keyword evidence="1" id="KW-0812">Transmembrane</keyword>
<name>A0A3D3R4P9_9PLAN</name>
<evidence type="ECO:0000313" key="2">
    <source>
        <dbReference type="EMBL" id="HCO22987.1"/>
    </source>
</evidence>
<dbReference type="EMBL" id="DQAY01000048">
    <property type="protein sequence ID" value="HCO22987.1"/>
    <property type="molecule type" value="Genomic_DNA"/>
</dbReference>
<dbReference type="Proteomes" id="UP000263642">
    <property type="component" value="Unassembled WGS sequence"/>
</dbReference>
<keyword evidence="1" id="KW-0472">Membrane</keyword>
<gene>
    <name evidence="2" type="ORF">DIT97_07980</name>
</gene>
<accession>A0A3D3R4P9</accession>
<feature type="transmembrane region" description="Helical" evidence="1">
    <location>
        <begin position="21"/>
        <end position="43"/>
    </location>
</feature>
<feature type="transmembrane region" description="Helical" evidence="1">
    <location>
        <begin position="99"/>
        <end position="117"/>
    </location>
</feature>
<evidence type="ECO:0000256" key="1">
    <source>
        <dbReference type="SAM" id="Phobius"/>
    </source>
</evidence>
<protein>
    <recommendedName>
        <fullName evidence="4">DUF4184 domain-containing protein</fullName>
    </recommendedName>
</protein>
<evidence type="ECO:0000313" key="3">
    <source>
        <dbReference type="Proteomes" id="UP000263642"/>
    </source>
</evidence>